<dbReference type="PANTHER" id="PTHR34293:SF1">
    <property type="entry name" value="HTH-TYPE TRANSCRIPTIONAL REGULATOR TRMBL2"/>
    <property type="match status" value="1"/>
</dbReference>
<dbReference type="RefSeq" id="WP_344497814.1">
    <property type="nucleotide sequence ID" value="NZ_BAAAUD010000048.1"/>
</dbReference>
<dbReference type="PANTHER" id="PTHR34293">
    <property type="entry name" value="HTH-TYPE TRANSCRIPTIONAL REGULATOR TRMBL2"/>
    <property type="match status" value="1"/>
</dbReference>
<dbReference type="Pfam" id="PF00196">
    <property type="entry name" value="GerE"/>
    <property type="match status" value="1"/>
</dbReference>
<name>A0ABN3XJ69_9ACTN</name>
<dbReference type="CDD" id="cd06170">
    <property type="entry name" value="LuxR_C_like"/>
    <property type="match status" value="1"/>
</dbReference>
<dbReference type="Gene3D" id="1.10.10.10">
    <property type="entry name" value="Winged helix-like DNA-binding domain superfamily/Winged helix DNA-binding domain"/>
    <property type="match status" value="2"/>
</dbReference>
<sequence>MLKEIGLGQDAEYAYRTLLKEPKAEIQVMAEQFGWSVDRVSTALEELSELSLVRPSWESHGSTRLVDPELGLKILIQSQEMELLKLQQSLSASKLAAARLIADYREEEDRLAPGTVKLASGADAVQAWIEKAGHECREEVEVFLPGGAQSAESLREARALDLMLLERSVRVRSVYQDSIRNDRPTSEYAQWLGEQGGQVRTVAHLPLRMIIWDRRVALVPVDPNDPDRGAFLLSGAGPVAALQALFEHVWRLAARFGEDRCRNTDSDSALADQESAVLGLLASGLTDEVIARKLGVSVRTSRRITAELMSRLGARSRFQLGALAAQRGWLAV</sequence>
<accession>A0ABN3XJ69</accession>
<keyword evidence="3" id="KW-1185">Reference proteome</keyword>
<reference evidence="2 3" key="1">
    <citation type="journal article" date="2019" name="Int. J. Syst. Evol. Microbiol.">
        <title>The Global Catalogue of Microorganisms (GCM) 10K type strain sequencing project: providing services to taxonomists for standard genome sequencing and annotation.</title>
        <authorList>
            <consortium name="The Broad Institute Genomics Platform"/>
            <consortium name="The Broad Institute Genome Sequencing Center for Infectious Disease"/>
            <person name="Wu L."/>
            <person name="Ma J."/>
        </authorList>
    </citation>
    <scope>NUCLEOTIDE SEQUENCE [LARGE SCALE GENOMIC DNA]</scope>
    <source>
        <strain evidence="2 3">JCM 9088</strain>
    </source>
</reference>
<dbReference type="SUPFAM" id="SSF46894">
    <property type="entry name" value="C-terminal effector domain of the bipartite response regulators"/>
    <property type="match status" value="1"/>
</dbReference>
<organism evidence="2 3">
    <name type="scientific">Streptomyces enissocaesilis</name>
    <dbReference type="NCBI Taxonomy" id="332589"/>
    <lineage>
        <taxon>Bacteria</taxon>
        <taxon>Bacillati</taxon>
        <taxon>Actinomycetota</taxon>
        <taxon>Actinomycetes</taxon>
        <taxon>Kitasatosporales</taxon>
        <taxon>Streptomycetaceae</taxon>
        <taxon>Streptomyces</taxon>
        <taxon>Streptomyces rochei group</taxon>
    </lineage>
</organism>
<protein>
    <recommendedName>
        <fullName evidence="1">HTH luxR-type domain-containing protein</fullName>
    </recommendedName>
</protein>
<evidence type="ECO:0000313" key="2">
    <source>
        <dbReference type="EMBL" id="GAA2958745.1"/>
    </source>
</evidence>
<dbReference type="InterPro" id="IPR036388">
    <property type="entry name" value="WH-like_DNA-bd_sf"/>
</dbReference>
<evidence type="ECO:0000313" key="3">
    <source>
        <dbReference type="Proteomes" id="UP001500403"/>
    </source>
</evidence>
<dbReference type="InterPro" id="IPR016032">
    <property type="entry name" value="Sig_transdc_resp-reg_C-effctor"/>
</dbReference>
<dbReference type="PROSITE" id="PS50043">
    <property type="entry name" value="HTH_LUXR_2"/>
    <property type="match status" value="1"/>
</dbReference>
<dbReference type="Proteomes" id="UP001500403">
    <property type="component" value="Unassembled WGS sequence"/>
</dbReference>
<dbReference type="SMART" id="SM00421">
    <property type="entry name" value="HTH_LUXR"/>
    <property type="match status" value="1"/>
</dbReference>
<comment type="caution">
    <text evidence="2">The sequence shown here is derived from an EMBL/GenBank/DDBJ whole genome shotgun (WGS) entry which is preliminary data.</text>
</comment>
<gene>
    <name evidence="2" type="ORF">GCM10010446_49970</name>
</gene>
<feature type="domain" description="HTH luxR-type" evidence="1">
    <location>
        <begin position="263"/>
        <end position="328"/>
    </location>
</feature>
<dbReference type="EMBL" id="BAAAUD010000048">
    <property type="protein sequence ID" value="GAA2958745.1"/>
    <property type="molecule type" value="Genomic_DNA"/>
</dbReference>
<dbReference type="InterPro" id="IPR051797">
    <property type="entry name" value="TrmB-like"/>
</dbReference>
<evidence type="ECO:0000259" key="1">
    <source>
        <dbReference type="PROSITE" id="PS50043"/>
    </source>
</evidence>
<proteinExistence type="predicted"/>
<dbReference type="InterPro" id="IPR000792">
    <property type="entry name" value="Tscrpt_reg_LuxR_C"/>
</dbReference>